<sequence length="508" mass="54174">MGAYVSADEDSGQVSAHSQAAGHSLNSQTAGQNSPFFNASRTTSFSSVSGQTSPGYAQNQSSFTQFSDAHSQGWDSRFQTHGVQLHHSQSSSQLISHNSVHGGGIPHSHSFGQFSHTTVSNGQEEYPPDSGHNTGHASSSHGAEQTHYSYDPNYEDDEPIYDFISYDHESISGDTREASDPYYIYTRSDSGVCSDRPASETSGQTVLPCDEDSNEVLYDPVYVSHSDYVDCMSSPRTFTGLKDVTQPQSKGHSGRQDGLGCSGEDGRAAVALGRGAPRDHAPHSTLKRARLDASHLGPLDVPDESIRDALSVAPGASLGDSSGSSTPLASPADFTGDSLKLEFVFPSVPEEAAVSLADTCTSDDVFLPETPSAAVKSNDHPKSAVRPSRADHLSAISKKPCGGTDLGVTSRETAPSGFKHAAPDSTHKEHTQQNVTASKGSFHTELEQTLARRLSATSAIAREEVDDSASNKGRQKPVMQRTKSCKALKPPVPPKPLLRRNTSWFQGR</sequence>
<feature type="region of interest" description="Disordered" evidence="1">
    <location>
        <begin position="371"/>
        <end position="442"/>
    </location>
</feature>
<reference evidence="2 3" key="1">
    <citation type="journal article" date="2023" name="Sci. Data">
        <title>Genome assembly of the Korean intertidal mud-creeper Batillaria attramentaria.</title>
        <authorList>
            <person name="Patra A.K."/>
            <person name="Ho P.T."/>
            <person name="Jun S."/>
            <person name="Lee S.J."/>
            <person name="Kim Y."/>
            <person name="Won Y.J."/>
        </authorList>
    </citation>
    <scope>NUCLEOTIDE SEQUENCE [LARGE SCALE GENOMIC DNA]</scope>
    <source>
        <strain evidence="2">Wonlab-2016</strain>
    </source>
</reference>
<dbReference type="Proteomes" id="UP001519460">
    <property type="component" value="Unassembled WGS sequence"/>
</dbReference>
<feature type="compositionally biased region" description="Polar residues" evidence="1">
    <location>
        <begin position="110"/>
        <end position="123"/>
    </location>
</feature>
<feature type="compositionally biased region" description="Polar residues" evidence="1">
    <location>
        <begin position="432"/>
        <end position="441"/>
    </location>
</feature>
<evidence type="ECO:0000313" key="2">
    <source>
        <dbReference type="EMBL" id="KAK7493073.1"/>
    </source>
</evidence>
<feature type="region of interest" description="Disordered" evidence="1">
    <location>
        <begin position="459"/>
        <end position="508"/>
    </location>
</feature>
<feature type="region of interest" description="Disordered" evidence="1">
    <location>
        <begin position="81"/>
        <end position="154"/>
    </location>
</feature>
<feature type="compositionally biased region" description="Basic and acidic residues" evidence="1">
    <location>
        <begin position="421"/>
        <end position="431"/>
    </location>
</feature>
<organism evidence="2 3">
    <name type="scientific">Batillaria attramentaria</name>
    <dbReference type="NCBI Taxonomy" id="370345"/>
    <lineage>
        <taxon>Eukaryota</taxon>
        <taxon>Metazoa</taxon>
        <taxon>Spiralia</taxon>
        <taxon>Lophotrochozoa</taxon>
        <taxon>Mollusca</taxon>
        <taxon>Gastropoda</taxon>
        <taxon>Caenogastropoda</taxon>
        <taxon>Sorbeoconcha</taxon>
        <taxon>Cerithioidea</taxon>
        <taxon>Batillariidae</taxon>
        <taxon>Batillaria</taxon>
    </lineage>
</organism>
<evidence type="ECO:0000313" key="3">
    <source>
        <dbReference type="Proteomes" id="UP001519460"/>
    </source>
</evidence>
<feature type="region of interest" description="Disordered" evidence="1">
    <location>
        <begin position="1"/>
        <end position="60"/>
    </location>
</feature>
<dbReference type="EMBL" id="JACVVK020000096">
    <property type="protein sequence ID" value="KAK7493073.1"/>
    <property type="molecule type" value="Genomic_DNA"/>
</dbReference>
<proteinExistence type="predicted"/>
<dbReference type="AlphaFoldDB" id="A0ABD0L0M8"/>
<feature type="compositionally biased region" description="Basic and acidic residues" evidence="1">
    <location>
        <begin position="377"/>
        <end position="392"/>
    </location>
</feature>
<comment type="caution">
    <text evidence="2">The sequence shown here is derived from an EMBL/GenBank/DDBJ whole genome shotgun (WGS) entry which is preliminary data.</text>
</comment>
<accession>A0ABD0L0M8</accession>
<gene>
    <name evidence="2" type="ORF">BaRGS_00015594</name>
</gene>
<feature type="compositionally biased region" description="Polar residues" evidence="1">
    <location>
        <begin position="131"/>
        <end position="148"/>
    </location>
</feature>
<protein>
    <submittedName>
        <fullName evidence="2">Uncharacterized protein</fullName>
    </submittedName>
</protein>
<name>A0ABD0L0M8_9CAEN</name>
<feature type="compositionally biased region" description="Polar residues" evidence="1">
    <location>
        <begin position="24"/>
        <end position="60"/>
    </location>
</feature>
<feature type="compositionally biased region" description="Low complexity" evidence="1">
    <location>
        <begin position="85"/>
        <end position="99"/>
    </location>
</feature>
<keyword evidence="3" id="KW-1185">Reference proteome</keyword>
<evidence type="ECO:0000256" key="1">
    <source>
        <dbReference type="SAM" id="MobiDB-lite"/>
    </source>
</evidence>
<feature type="region of interest" description="Disordered" evidence="1">
    <location>
        <begin position="240"/>
        <end position="302"/>
    </location>
</feature>